<dbReference type="AlphaFoldDB" id="A0A8J6NIJ5"/>
<dbReference type="Pfam" id="PF13416">
    <property type="entry name" value="SBP_bac_8"/>
    <property type="match status" value="1"/>
</dbReference>
<dbReference type="Gene3D" id="3.40.190.10">
    <property type="entry name" value="Periplasmic binding protein-like II"/>
    <property type="match status" value="1"/>
</dbReference>
<dbReference type="Proteomes" id="UP000614469">
    <property type="component" value="Unassembled WGS sequence"/>
</dbReference>
<dbReference type="PROSITE" id="PS51257">
    <property type="entry name" value="PROKAR_LIPOPROTEIN"/>
    <property type="match status" value="1"/>
</dbReference>
<reference evidence="1 2" key="1">
    <citation type="submission" date="2020-08" db="EMBL/GenBank/DDBJ databases">
        <title>Bridging the membrane lipid divide: bacteria of the FCB group superphylum have the potential to synthesize archaeal ether lipids.</title>
        <authorList>
            <person name="Villanueva L."/>
            <person name="Von Meijenfeldt F.A.B."/>
            <person name="Westbye A.B."/>
            <person name="Yadav S."/>
            <person name="Hopmans E.C."/>
            <person name="Dutilh B.E."/>
            <person name="Sinninghe Damste J.S."/>
        </authorList>
    </citation>
    <scope>NUCLEOTIDE SEQUENCE [LARGE SCALE GENOMIC DNA]</scope>
    <source>
        <strain evidence="1">NIOZ-UU36</strain>
    </source>
</reference>
<dbReference type="PANTHER" id="PTHR43649:SF12">
    <property type="entry name" value="DIACETYLCHITOBIOSE BINDING PROTEIN DASA"/>
    <property type="match status" value="1"/>
</dbReference>
<proteinExistence type="predicted"/>
<protein>
    <submittedName>
        <fullName evidence="1">Extracellular solute-binding protein</fullName>
    </submittedName>
</protein>
<evidence type="ECO:0000313" key="2">
    <source>
        <dbReference type="Proteomes" id="UP000614469"/>
    </source>
</evidence>
<dbReference type="SUPFAM" id="SSF53850">
    <property type="entry name" value="Periplasmic binding protein-like II"/>
    <property type="match status" value="1"/>
</dbReference>
<sequence>MAKTPFSYIPLLMGILLISACQPSTPGLTPSAIPITAISRPRPTATPIPISTLDVEEDDLKGIEIEVWHPWFGAPAALFDLQVEEFNKENPWGITVSAAYQGSYNMLFNMVTDALDTPQGPDVVVALSEQISVWDEADSITDLAPYITDPIWGMTVIEQADFPRIFIEQDQRETTWLALPAQRTSQFLIYNQSWGEELGFDAPPLKFEEFEEQACAANQFMRSDDDLDNDGKGGWIVDFDSSGVLSWMVGFEGGPFVNEEYQFISSQNINAFSGLKKLYDNQCAWLSTAETPYEQFAGRSALFITASMEEFDEISRSFLTLGSHDEWTVIPFPGEKKGALVVYGSSFAILETDDAEALASWLFVKWMLEPHNQTRWVKSTALFPLRASSLDELAEYKKGHPQWAEAVDLISQAEIQPKLPSWHRVRYLLGDGFEYIFRVDAQAGSVAAILAQMNEAARALSD</sequence>
<dbReference type="InterPro" id="IPR006059">
    <property type="entry name" value="SBP"/>
</dbReference>
<dbReference type="PANTHER" id="PTHR43649">
    <property type="entry name" value="ARABINOSE-BINDING PROTEIN-RELATED"/>
    <property type="match status" value="1"/>
</dbReference>
<comment type="caution">
    <text evidence="1">The sequence shown here is derived from an EMBL/GenBank/DDBJ whole genome shotgun (WGS) entry which is preliminary data.</text>
</comment>
<accession>A0A8J6NIJ5</accession>
<dbReference type="EMBL" id="JACNJN010000082">
    <property type="protein sequence ID" value="MBC8334865.1"/>
    <property type="molecule type" value="Genomic_DNA"/>
</dbReference>
<gene>
    <name evidence="1" type="ORF">H8E29_06350</name>
</gene>
<evidence type="ECO:0000313" key="1">
    <source>
        <dbReference type="EMBL" id="MBC8334865.1"/>
    </source>
</evidence>
<organism evidence="1 2">
    <name type="scientific">Candidatus Desulfolinea nitratireducens</name>
    <dbReference type="NCBI Taxonomy" id="2841698"/>
    <lineage>
        <taxon>Bacteria</taxon>
        <taxon>Bacillati</taxon>
        <taxon>Chloroflexota</taxon>
        <taxon>Anaerolineae</taxon>
        <taxon>Anaerolineales</taxon>
        <taxon>Anaerolineales incertae sedis</taxon>
        <taxon>Candidatus Desulfolinea</taxon>
    </lineage>
</organism>
<name>A0A8J6NIJ5_9CHLR</name>
<dbReference type="InterPro" id="IPR050490">
    <property type="entry name" value="Bact_solute-bd_prot1"/>
</dbReference>